<dbReference type="GO" id="GO:0035267">
    <property type="term" value="C:NuA4 histone acetyltransferase complex"/>
    <property type="evidence" value="ECO:0007669"/>
    <property type="project" value="TreeGrafter"/>
</dbReference>
<dbReference type="PROSITE" id="PS51640">
    <property type="entry name" value="MRG"/>
    <property type="match status" value="1"/>
</dbReference>
<dbReference type="InterPro" id="IPR016197">
    <property type="entry name" value="Chromo-like_dom_sf"/>
</dbReference>
<dbReference type="InterPro" id="IPR038217">
    <property type="entry name" value="MRG_C_sf"/>
</dbReference>
<dbReference type="InterPro" id="IPR026541">
    <property type="entry name" value="MRG_dom"/>
</dbReference>
<gene>
    <name evidence="11" type="ORF">EX30DRAFT_394293</name>
</gene>
<dbReference type="GO" id="GO:0032221">
    <property type="term" value="C:Rpd3S complex"/>
    <property type="evidence" value="ECO:0007669"/>
    <property type="project" value="TreeGrafter"/>
</dbReference>
<dbReference type="InterPro" id="IPR008676">
    <property type="entry name" value="MRG"/>
</dbReference>
<evidence type="ECO:0000256" key="7">
    <source>
        <dbReference type="ARBA" id="ARBA00023163"/>
    </source>
</evidence>
<evidence type="ECO:0000256" key="6">
    <source>
        <dbReference type="ARBA" id="ARBA00023015"/>
    </source>
</evidence>
<dbReference type="AlphaFoldDB" id="A0A4S2N1N8"/>
<dbReference type="InterPro" id="IPR000953">
    <property type="entry name" value="Chromo/chromo_shadow_dom"/>
</dbReference>
<dbReference type="SUPFAM" id="SSF54160">
    <property type="entry name" value="Chromo domain-like"/>
    <property type="match status" value="1"/>
</dbReference>
<evidence type="ECO:0000256" key="4">
    <source>
        <dbReference type="ARBA" id="ARBA00018505"/>
    </source>
</evidence>
<keyword evidence="5" id="KW-0156">Chromatin regulator</keyword>
<protein>
    <recommendedName>
        <fullName evidence="4">Chromatin modification-related protein EAF3</fullName>
    </recommendedName>
</protein>
<organism evidence="11 12">
    <name type="scientific">Ascodesmis nigricans</name>
    <dbReference type="NCBI Taxonomy" id="341454"/>
    <lineage>
        <taxon>Eukaryota</taxon>
        <taxon>Fungi</taxon>
        <taxon>Dikarya</taxon>
        <taxon>Ascomycota</taxon>
        <taxon>Pezizomycotina</taxon>
        <taxon>Pezizomycetes</taxon>
        <taxon>Pezizales</taxon>
        <taxon>Ascodesmidaceae</taxon>
        <taxon>Ascodesmis</taxon>
    </lineage>
</organism>
<sequence>MPPAATNKVQTYELQERVLCFHGPMLYEAKVLDIKKPETKGEPPMYKVHYKGWKNTWDEYVAADRLRKLNDENLQLQKQLTESTRPAQTSKKPSAGSSSRKSLGGVNANKANSEDPPSTAPRGQKRGRELEIEKEEDYLRRHDVRIAIPDNLKAILVDDWENVTKNQMLVPLPRDPNVKKILEKYRASVPKKRPGSAEADILDEVIAGLNLYFDKSLGTILLYRFERQQLADVMKEHPGKAMSEIYGAEHLLRLCVSLPELLAHTNLDVQAMTKLREHIEDFVRFLSKNPEQYIANPYESGTVEYILSSNADAAHHALPTPEASTSGQSTRKAVRGRGTTAARGVTRGRGRGRGGRGGSNSTAGAIRSTDTTQHEKDTPLAQVGATNTGPREKVPKPAT</sequence>
<dbReference type="SMART" id="SM00298">
    <property type="entry name" value="CHROMO"/>
    <property type="match status" value="1"/>
</dbReference>
<evidence type="ECO:0000313" key="11">
    <source>
        <dbReference type="EMBL" id="TGZ83049.1"/>
    </source>
</evidence>
<keyword evidence="6" id="KW-0805">Transcription regulation</keyword>
<dbReference type="InParanoid" id="A0A4S2N1N8"/>
<dbReference type="GO" id="GO:0006338">
    <property type="term" value="P:chromatin remodeling"/>
    <property type="evidence" value="ECO:0007669"/>
    <property type="project" value="UniProtKB-ARBA"/>
</dbReference>
<feature type="region of interest" description="Disordered" evidence="9">
    <location>
        <begin position="79"/>
        <end position="131"/>
    </location>
</feature>
<keyword evidence="7" id="KW-0804">Transcription</keyword>
<dbReference type="Pfam" id="PF22732">
    <property type="entry name" value="MSL3_chromo-like"/>
    <property type="match status" value="1"/>
</dbReference>
<evidence type="ECO:0000256" key="9">
    <source>
        <dbReference type="SAM" id="MobiDB-lite"/>
    </source>
</evidence>
<feature type="compositionally biased region" description="Polar residues" evidence="9">
    <location>
        <begin position="79"/>
        <end position="101"/>
    </location>
</feature>
<evidence type="ECO:0000256" key="8">
    <source>
        <dbReference type="ARBA" id="ARBA00023242"/>
    </source>
</evidence>
<dbReference type="CDD" id="cd18983">
    <property type="entry name" value="CBD_MSL3_like"/>
    <property type="match status" value="1"/>
</dbReference>
<reference evidence="11 12" key="1">
    <citation type="submission" date="2019-04" db="EMBL/GenBank/DDBJ databases">
        <title>Comparative genomics and transcriptomics to analyze fruiting body development in filamentous ascomycetes.</title>
        <authorList>
            <consortium name="DOE Joint Genome Institute"/>
            <person name="Lutkenhaus R."/>
            <person name="Traeger S."/>
            <person name="Breuer J."/>
            <person name="Kuo A."/>
            <person name="Lipzen A."/>
            <person name="Pangilinan J."/>
            <person name="Dilworth D."/>
            <person name="Sandor L."/>
            <person name="Poggeler S."/>
            <person name="Barry K."/>
            <person name="Grigoriev I.V."/>
            <person name="Nowrousian M."/>
        </authorList>
    </citation>
    <scope>NUCLEOTIDE SEQUENCE [LARGE SCALE GENOMIC DNA]</scope>
    <source>
        <strain evidence="11 12">CBS 389.68</strain>
    </source>
</reference>
<dbReference type="Gene3D" id="2.30.30.140">
    <property type="match status" value="1"/>
</dbReference>
<feature type="domain" description="Chromo" evidence="10">
    <location>
        <begin position="26"/>
        <end position="82"/>
    </location>
</feature>
<feature type="compositionally biased region" description="Basic and acidic residues" evidence="9">
    <location>
        <begin position="390"/>
        <end position="399"/>
    </location>
</feature>
<dbReference type="Proteomes" id="UP000298138">
    <property type="component" value="Unassembled WGS sequence"/>
</dbReference>
<name>A0A4S2N1N8_9PEZI</name>
<evidence type="ECO:0000256" key="2">
    <source>
        <dbReference type="ARBA" id="ARBA00009093"/>
    </source>
</evidence>
<evidence type="ECO:0000256" key="1">
    <source>
        <dbReference type="ARBA" id="ARBA00004123"/>
    </source>
</evidence>
<keyword evidence="8" id="KW-0539">Nucleus</keyword>
<comment type="subcellular location">
    <subcellularLocation>
        <location evidence="1">Nucleus</location>
    </subcellularLocation>
</comment>
<comment type="subunit">
    <text evidence="3">Component of the NuA4 histone acetyltransferase complex.</text>
</comment>
<feature type="region of interest" description="Disordered" evidence="9">
    <location>
        <begin position="317"/>
        <end position="399"/>
    </location>
</feature>
<proteinExistence type="inferred from homology"/>
<dbReference type="GO" id="GO:0006355">
    <property type="term" value="P:regulation of DNA-templated transcription"/>
    <property type="evidence" value="ECO:0007669"/>
    <property type="project" value="InterPro"/>
</dbReference>
<dbReference type="InterPro" id="IPR053820">
    <property type="entry name" value="MSL3_chromo-like"/>
</dbReference>
<dbReference type="Pfam" id="PF05712">
    <property type="entry name" value="MRG"/>
    <property type="match status" value="1"/>
</dbReference>
<feature type="compositionally biased region" description="Low complexity" evidence="9">
    <location>
        <begin position="336"/>
        <end position="345"/>
    </location>
</feature>
<comment type="similarity">
    <text evidence="2">Belongs to the MRG family.</text>
</comment>
<dbReference type="Gene3D" id="1.10.274.30">
    <property type="entry name" value="MRG domain"/>
    <property type="match status" value="1"/>
</dbReference>
<evidence type="ECO:0000256" key="3">
    <source>
        <dbReference type="ARBA" id="ARBA00011353"/>
    </source>
</evidence>
<accession>A0A4S2N1N8</accession>
<evidence type="ECO:0000256" key="5">
    <source>
        <dbReference type="ARBA" id="ARBA00022853"/>
    </source>
</evidence>
<keyword evidence="12" id="KW-1185">Reference proteome</keyword>
<dbReference type="EMBL" id="ML220114">
    <property type="protein sequence ID" value="TGZ83049.1"/>
    <property type="molecule type" value="Genomic_DNA"/>
</dbReference>
<dbReference type="PANTHER" id="PTHR10880">
    <property type="entry name" value="MORTALITY FACTOR 4-LIKE PROTEIN"/>
    <property type="match status" value="1"/>
</dbReference>
<dbReference type="FunCoup" id="A0A4S2N1N8">
    <property type="interactions" value="645"/>
</dbReference>
<dbReference type="PANTHER" id="PTHR10880:SF15">
    <property type="entry name" value="MSL COMPLEX SUBUNIT 3"/>
    <property type="match status" value="1"/>
</dbReference>
<evidence type="ECO:0000313" key="12">
    <source>
        <dbReference type="Proteomes" id="UP000298138"/>
    </source>
</evidence>
<evidence type="ECO:0000259" key="10">
    <source>
        <dbReference type="SMART" id="SM00298"/>
    </source>
</evidence>
<dbReference type="STRING" id="341454.A0A4S2N1N8"/>
<dbReference type="OrthoDB" id="124855at2759"/>